<protein>
    <recommendedName>
        <fullName evidence="5">Glycosyl transferase group 1</fullName>
    </recommendedName>
</protein>
<dbReference type="PATRIC" id="fig|1618666.3.peg.433"/>
<proteinExistence type="predicted"/>
<evidence type="ECO:0000313" key="3">
    <source>
        <dbReference type="EMBL" id="KKU98751.1"/>
    </source>
</evidence>
<dbReference type="GO" id="GO:0016757">
    <property type="term" value="F:glycosyltransferase activity"/>
    <property type="evidence" value="ECO:0007669"/>
    <property type="project" value="InterPro"/>
</dbReference>
<feature type="domain" description="Glycosyltransferase subfamily 4-like N-terminal" evidence="2">
    <location>
        <begin position="2"/>
        <end position="119"/>
    </location>
</feature>
<dbReference type="Proteomes" id="UP000034600">
    <property type="component" value="Unassembled WGS sequence"/>
</dbReference>
<dbReference type="EMBL" id="LCPO01000015">
    <property type="protein sequence ID" value="KKU98751.1"/>
    <property type="molecule type" value="Genomic_DNA"/>
</dbReference>
<evidence type="ECO:0000259" key="1">
    <source>
        <dbReference type="Pfam" id="PF00534"/>
    </source>
</evidence>
<dbReference type="PANTHER" id="PTHR12526">
    <property type="entry name" value="GLYCOSYLTRANSFERASE"/>
    <property type="match status" value="1"/>
</dbReference>
<dbReference type="Pfam" id="PF13477">
    <property type="entry name" value="Glyco_trans_4_2"/>
    <property type="match status" value="1"/>
</dbReference>
<evidence type="ECO:0008006" key="5">
    <source>
        <dbReference type="Google" id="ProtNLM"/>
    </source>
</evidence>
<dbReference type="CDD" id="cd03801">
    <property type="entry name" value="GT4_PimA-like"/>
    <property type="match status" value="1"/>
</dbReference>
<dbReference type="AlphaFoldDB" id="A0A0G1UXG6"/>
<evidence type="ECO:0000259" key="2">
    <source>
        <dbReference type="Pfam" id="PF13477"/>
    </source>
</evidence>
<organism evidence="3 4">
    <name type="scientific">Candidatus Jorgensenbacteria bacterium GW2011_GWC1_48_8</name>
    <dbReference type="NCBI Taxonomy" id="1618666"/>
    <lineage>
        <taxon>Bacteria</taxon>
        <taxon>Candidatus Joergenseniibacteriota</taxon>
    </lineage>
</organism>
<evidence type="ECO:0000313" key="4">
    <source>
        <dbReference type="Proteomes" id="UP000034600"/>
    </source>
</evidence>
<sequence>MKIAYLAGANSIHSVRWIKFFVSRGHEIIWISFAPSIPEAENLVKKVKFYEITPSPLADINGRFAIRYLPQAVKQIKGILRAERPDLLHVHSAGTYGLAAALANFHPAVLTPWGSDILLGGLIRKFSVMFIVDRADTYTCDGENTFQKLIGLGADREKIHLIRFGTDVEKFRPVQHKEVEPPLGGSTSKTLKVISLRSLVPIYDIETLIKAAAIVLKSAPNAEFLLAGGGPEKEKLENLAKELNIESSVKFLGKINNEELPRHLQEADIYVSTALSDSGLSSSTAEAMATGLPVIVTDSGDNKEWVDNEFVIPIKSPEVLAEKIIALINNESLRKSQGARNRQIIEEKNNYYVEMAKVEKLYENVIKNS</sequence>
<feature type="domain" description="Glycosyl transferase family 1" evidence="1">
    <location>
        <begin position="188"/>
        <end position="343"/>
    </location>
</feature>
<accession>A0A0G1UXG6</accession>
<dbReference type="InterPro" id="IPR028098">
    <property type="entry name" value="Glyco_trans_4-like_N"/>
</dbReference>
<gene>
    <name evidence="3" type="ORF">UY32_C0015G0006</name>
</gene>
<name>A0A0G1UXG6_9BACT</name>
<dbReference type="PANTHER" id="PTHR12526:SF638">
    <property type="entry name" value="SPORE COAT PROTEIN SA"/>
    <property type="match status" value="1"/>
</dbReference>
<reference evidence="3 4" key="1">
    <citation type="journal article" date="2015" name="Nature">
        <title>rRNA introns, odd ribosomes, and small enigmatic genomes across a large radiation of phyla.</title>
        <authorList>
            <person name="Brown C.T."/>
            <person name="Hug L.A."/>
            <person name="Thomas B.C."/>
            <person name="Sharon I."/>
            <person name="Castelle C.J."/>
            <person name="Singh A."/>
            <person name="Wilkins M.J."/>
            <person name="Williams K.H."/>
            <person name="Banfield J.F."/>
        </authorList>
    </citation>
    <scope>NUCLEOTIDE SEQUENCE [LARGE SCALE GENOMIC DNA]</scope>
</reference>
<dbReference type="Pfam" id="PF00534">
    <property type="entry name" value="Glycos_transf_1"/>
    <property type="match status" value="1"/>
</dbReference>
<comment type="caution">
    <text evidence="3">The sequence shown here is derived from an EMBL/GenBank/DDBJ whole genome shotgun (WGS) entry which is preliminary data.</text>
</comment>
<dbReference type="SUPFAM" id="SSF53756">
    <property type="entry name" value="UDP-Glycosyltransferase/glycogen phosphorylase"/>
    <property type="match status" value="1"/>
</dbReference>
<dbReference type="Gene3D" id="3.40.50.2000">
    <property type="entry name" value="Glycogen Phosphorylase B"/>
    <property type="match status" value="2"/>
</dbReference>
<dbReference type="InterPro" id="IPR001296">
    <property type="entry name" value="Glyco_trans_1"/>
</dbReference>